<dbReference type="Proteomes" id="UP000316096">
    <property type="component" value="Unassembled WGS sequence"/>
</dbReference>
<comment type="caution">
    <text evidence="2">The sequence shown here is derived from an EMBL/GenBank/DDBJ whole genome shotgun (WGS) entry which is preliminary data.</text>
</comment>
<reference evidence="2 3" key="1">
    <citation type="submission" date="2019-06" db="EMBL/GenBank/DDBJ databases">
        <title>Sequencing the genomes of 1000 actinobacteria strains.</title>
        <authorList>
            <person name="Klenk H.-P."/>
        </authorList>
    </citation>
    <scope>NUCLEOTIDE SEQUENCE [LARGE SCALE GENOMIC DNA]</scope>
    <source>
        <strain evidence="2 3">DSM 102200</strain>
    </source>
</reference>
<sequence>MTSSVENPDPSEPLFEPLPDAAVPPVVLLSPPMKFARPLRPKQRLQHFSPDEWEEFIYEWARALGEPYVDVARFGGANDRGADVAAFFTEQGAEGLWDCYQCKHYEKALTAADAYPEMLKIFVAVVLKHYVMPRRYVFVAPKTGTGLTKLLAQPSKLKTQFFATWHKAGSKLTSGIDATVLTKAEQLAQETDFSCFKAGNLDDILEIHATTRHHAFRFGTELPDRPAAPTPPEETTPSETQYVRKLLDVYVEKYGMRTWPDVKRHHKAGDHFQRQREAFYAAESLRVFARDHVPDGTYEKLEKEIFDGVVEVEQDDFGTGYARLNSVLKAATHMQLQQANILTNFVDTNDRKGLCHQLANDGHLTWCQEESR</sequence>
<name>A0A543CG45_9ACTN</name>
<dbReference type="EMBL" id="VFOZ01000001">
    <property type="protein sequence ID" value="TQL96048.1"/>
    <property type="molecule type" value="Genomic_DNA"/>
</dbReference>
<evidence type="ECO:0000313" key="2">
    <source>
        <dbReference type="EMBL" id="TQL96048.1"/>
    </source>
</evidence>
<feature type="domain" description="ABC-three component systems C-terminal" evidence="1">
    <location>
        <begin position="239"/>
        <end position="366"/>
    </location>
</feature>
<dbReference type="Pfam" id="PF20282">
    <property type="entry name" value="CTD6"/>
    <property type="match status" value="1"/>
</dbReference>
<protein>
    <recommendedName>
        <fullName evidence="1">ABC-three component systems C-terminal domain-containing protein</fullName>
    </recommendedName>
</protein>
<proteinExistence type="predicted"/>
<dbReference type="OrthoDB" id="3242664at2"/>
<evidence type="ECO:0000259" key="1">
    <source>
        <dbReference type="Pfam" id="PF20282"/>
    </source>
</evidence>
<gene>
    <name evidence="2" type="ORF">FB559_1567</name>
</gene>
<dbReference type="RefSeq" id="WP_141954775.1">
    <property type="nucleotide sequence ID" value="NZ_VFOZ01000001.1"/>
</dbReference>
<accession>A0A543CG45</accession>
<keyword evidence="3" id="KW-1185">Reference proteome</keyword>
<organism evidence="2 3">
    <name type="scientific">Actinoallomurus bryophytorum</name>
    <dbReference type="NCBI Taxonomy" id="1490222"/>
    <lineage>
        <taxon>Bacteria</taxon>
        <taxon>Bacillati</taxon>
        <taxon>Actinomycetota</taxon>
        <taxon>Actinomycetes</taxon>
        <taxon>Streptosporangiales</taxon>
        <taxon>Thermomonosporaceae</taxon>
        <taxon>Actinoallomurus</taxon>
    </lineage>
</organism>
<evidence type="ECO:0000313" key="3">
    <source>
        <dbReference type="Proteomes" id="UP000316096"/>
    </source>
</evidence>
<dbReference type="InterPro" id="IPR046914">
    <property type="entry name" value="ABC-3C_CTD6"/>
</dbReference>
<dbReference type="AlphaFoldDB" id="A0A543CG45"/>